<dbReference type="PANTHER" id="PTHR33375">
    <property type="entry name" value="CHROMOSOME-PARTITIONING PROTEIN PARB-RELATED"/>
    <property type="match status" value="1"/>
</dbReference>
<feature type="compositionally biased region" description="Acidic residues" evidence="2">
    <location>
        <begin position="269"/>
        <end position="290"/>
    </location>
</feature>
<accession>A0ABS2DPV1</accession>
<dbReference type="Gene3D" id="2.30.30.150">
    <property type="entry name" value="KorB, C-terminal domain"/>
    <property type="match status" value="1"/>
</dbReference>
<organism evidence="4 5">
    <name type="scientific">Sutterella massiliensis</name>
    <dbReference type="NCBI Taxonomy" id="1816689"/>
    <lineage>
        <taxon>Bacteria</taxon>
        <taxon>Pseudomonadati</taxon>
        <taxon>Pseudomonadota</taxon>
        <taxon>Betaproteobacteria</taxon>
        <taxon>Burkholderiales</taxon>
        <taxon>Sutterellaceae</taxon>
        <taxon>Sutterella</taxon>
    </lineage>
</organism>
<dbReference type="Gene3D" id="1.10.10.730">
    <property type="entry name" value="KorB DNA-binding domain"/>
    <property type="match status" value="1"/>
</dbReference>
<dbReference type="InterPro" id="IPR003115">
    <property type="entry name" value="ParB_N"/>
</dbReference>
<dbReference type="CDD" id="cd16393">
    <property type="entry name" value="SPO0J_N"/>
    <property type="match status" value="1"/>
</dbReference>
<dbReference type="SMART" id="SM00470">
    <property type="entry name" value="ParB"/>
    <property type="match status" value="1"/>
</dbReference>
<name>A0ABS2DPV1_9BURK</name>
<comment type="caution">
    <text evidence="4">The sequence shown here is derived from an EMBL/GenBank/DDBJ whole genome shotgun (WGS) entry which is preliminary data.</text>
</comment>
<dbReference type="Proteomes" id="UP000715095">
    <property type="component" value="Unassembled WGS sequence"/>
</dbReference>
<dbReference type="InterPro" id="IPR036086">
    <property type="entry name" value="ParB/Sulfiredoxin_sf"/>
</dbReference>
<dbReference type="Pfam" id="PF02195">
    <property type="entry name" value="ParB_N"/>
    <property type="match status" value="1"/>
</dbReference>
<gene>
    <name evidence="4" type="ORF">H6A60_02510</name>
</gene>
<dbReference type="Gene3D" id="3.90.1530.30">
    <property type="match status" value="1"/>
</dbReference>
<dbReference type="Gene3D" id="6.10.250.140">
    <property type="match status" value="1"/>
</dbReference>
<evidence type="ECO:0000256" key="1">
    <source>
        <dbReference type="ARBA" id="ARBA00006295"/>
    </source>
</evidence>
<dbReference type="EMBL" id="JACJJC010000003">
    <property type="protein sequence ID" value="MBM6703376.1"/>
    <property type="molecule type" value="Genomic_DNA"/>
</dbReference>
<evidence type="ECO:0000313" key="5">
    <source>
        <dbReference type="Proteomes" id="UP000715095"/>
    </source>
</evidence>
<feature type="region of interest" description="Disordered" evidence="2">
    <location>
        <begin position="241"/>
        <end position="290"/>
    </location>
</feature>
<keyword evidence="5" id="KW-1185">Reference proteome</keyword>
<evidence type="ECO:0000256" key="2">
    <source>
        <dbReference type="SAM" id="MobiDB-lite"/>
    </source>
</evidence>
<sequence>MALDVSRLKAMTEGYSSLGHHPGNSVLEIALDKIERDESQPRKNFDEDTLRDLAESIEAYGLLQPIVVRKKPNALDRYIIVAGERRYRASQLLRVHTIKAVLLETDHDDAELGYLQVIENIKRDALTTAEIADFIAGRIGARETAVSIGKKLGISKPQMTRYAAWGDMPESIRELVRSQKVPSIKIAYELYRKWKETPEAVDVAISEAADDFEWTMAAVKRIGNAPEVEDFDTGAAEPIEAVQNQEEGETPEEPRVVETEETAAQWDVGADEDEESASFEPPTDSEEEDGVAEVSFDEATVETVDARSANKRLPCVVVVVDGREAALILKHAPDGFVTVQFLDEDDAETVEVEVERVRLLRVEDGQDE</sequence>
<dbReference type="PANTHER" id="PTHR33375:SF1">
    <property type="entry name" value="CHROMOSOME-PARTITIONING PROTEIN PARB-RELATED"/>
    <property type="match status" value="1"/>
</dbReference>
<dbReference type="NCBIfam" id="TIGR00180">
    <property type="entry name" value="parB_part"/>
    <property type="match status" value="1"/>
</dbReference>
<dbReference type="InterPro" id="IPR050336">
    <property type="entry name" value="Chromosome_partition/occlusion"/>
</dbReference>
<evidence type="ECO:0000259" key="3">
    <source>
        <dbReference type="SMART" id="SM00470"/>
    </source>
</evidence>
<reference evidence="4 5" key="1">
    <citation type="journal article" date="2021" name="Sci. Rep.">
        <title>The distribution of antibiotic resistance genes in chicken gut microbiota commensals.</title>
        <authorList>
            <person name="Juricova H."/>
            <person name="Matiasovicova J."/>
            <person name="Kubasova T."/>
            <person name="Cejkova D."/>
            <person name="Rychlik I."/>
        </authorList>
    </citation>
    <scope>NUCLEOTIDE SEQUENCE [LARGE SCALE GENOMIC DNA]</scope>
    <source>
        <strain evidence="4 5">An829</strain>
    </source>
</reference>
<dbReference type="RefSeq" id="WP_205101856.1">
    <property type="nucleotide sequence ID" value="NZ_JACJJC010000003.1"/>
</dbReference>
<proteinExistence type="inferred from homology"/>
<dbReference type="SUPFAM" id="SSF109709">
    <property type="entry name" value="KorB DNA-binding domain-like"/>
    <property type="match status" value="1"/>
</dbReference>
<dbReference type="InterPro" id="IPR004437">
    <property type="entry name" value="ParB/RepB/Spo0J"/>
</dbReference>
<evidence type="ECO:0000313" key="4">
    <source>
        <dbReference type="EMBL" id="MBM6703376.1"/>
    </source>
</evidence>
<dbReference type="InterPro" id="IPR013741">
    <property type="entry name" value="KorB_domain"/>
</dbReference>
<dbReference type="SUPFAM" id="SSF110849">
    <property type="entry name" value="ParB/Sulfiredoxin"/>
    <property type="match status" value="1"/>
</dbReference>
<dbReference type="Pfam" id="PF08535">
    <property type="entry name" value="KorB"/>
    <property type="match status" value="1"/>
</dbReference>
<protein>
    <submittedName>
        <fullName evidence="4">ParB/RepB/Spo0J family partition protein</fullName>
    </submittedName>
</protein>
<dbReference type="InterPro" id="IPR037048">
    <property type="entry name" value="KorB_C_sf"/>
</dbReference>
<feature type="domain" description="ParB-like N-terminal" evidence="3">
    <location>
        <begin position="27"/>
        <end position="121"/>
    </location>
</feature>
<comment type="similarity">
    <text evidence="1">Belongs to the ParB family.</text>
</comment>
<dbReference type="InterPro" id="IPR042075">
    <property type="entry name" value="KorB_DNA-db"/>
</dbReference>